<dbReference type="SUPFAM" id="SSF55961">
    <property type="entry name" value="Bet v1-like"/>
    <property type="match status" value="1"/>
</dbReference>
<evidence type="ECO:0000256" key="1">
    <source>
        <dbReference type="SAM" id="Phobius"/>
    </source>
</evidence>
<keyword evidence="1" id="KW-1133">Transmembrane helix</keyword>
<protein>
    <submittedName>
        <fullName evidence="2">Polyketide cyclase/dehydrase/lipid transport protein</fullName>
    </submittedName>
</protein>
<sequence length="177" mass="20226">MAILFTILLVIIGIIALLLGIALFMKKEYNAQSEIIINAPREKVFDYLKQLKNQDNFNKWVMVDPNMERKFTGTDGTVGFIYAWKGNKKASEGEQEIKTLEEGKRIATEIRFTGSFMAVAYADYILETAANNQTKVKWSNASTLKYPMNVMIPMIEKMLPKDMNISLMNLKTILENQ</sequence>
<proteinExistence type="predicted"/>
<reference evidence="2 3" key="1">
    <citation type="journal article" date="2015" name="Stand. Genomic Sci.">
        <title>Genomic Encyclopedia of Bacterial and Archaeal Type Strains, Phase III: the genomes of soil and plant-associated and newly described type strains.</title>
        <authorList>
            <person name="Whitman W.B."/>
            <person name="Woyke T."/>
            <person name="Klenk H.P."/>
            <person name="Zhou Y."/>
            <person name="Lilburn T.G."/>
            <person name="Beck B.J."/>
            <person name="De Vos P."/>
            <person name="Vandamme P."/>
            <person name="Eisen J.A."/>
            <person name="Garrity G."/>
            <person name="Hugenholtz P."/>
            <person name="Kyrpides N.C."/>
        </authorList>
    </citation>
    <scope>NUCLEOTIDE SEQUENCE [LARGE SCALE GENOMIC DNA]</scope>
    <source>
        <strain evidence="2 3">CGMCC 1.7270</strain>
    </source>
</reference>
<dbReference type="Proteomes" id="UP000319848">
    <property type="component" value="Unassembled WGS sequence"/>
</dbReference>
<keyword evidence="3" id="KW-1185">Reference proteome</keyword>
<accession>V6RWC3</accession>
<dbReference type="EMBL" id="VLKQ01000003">
    <property type="protein sequence ID" value="TWI13781.1"/>
    <property type="molecule type" value="Genomic_DNA"/>
</dbReference>
<dbReference type="RefSeq" id="WP_023571294.1">
    <property type="nucleotide sequence ID" value="NZ_AVBI01000019.1"/>
</dbReference>
<dbReference type="STRING" id="1341154.FCR2A7T_21810"/>
<dbReference type="Gene3D" id="3.30.530.20">
    <property type="match status" value="1"/>
</dbReference>
<comment type="caution">
    <text evidence="2">The sequence shown here is derived from an EMBL/GenBank/DDBJ whole genome shotgun (WGS) entry which is preliminary data.</text>
</comment>
<feature type="transmembrane region" description="Helical" evidence="1">
    <location>
        <begin position="6"/>
        <end position="25"/>
    </location>
</feature>
<dbReference type="InterPro" id="IPR019587">
    <property type="entry name" value="Polyketide_cyclase/dehydratase"/>
</dbReference>
<name>V6RWC3_9FLAO</name>
<organism evidence="2 3">
    <name type="scientific">Flavobacterium cauense R2A-7</name>
    <dbReference type="NCBI Taxonomy" id="1341154"/>
    <lineage>
        <taxon>Bacteria</taxon>
        <taxon>Pseudomonadati</taxon>
        <taxon>Bacteroidota</taxon>
        <taxon>Flavobacteriia</taxon>
        <taxon>Flavobacteriales</taxon>
        <taxon>Flavobacteriaceae</taxon>
        <taxon>Flavobacterium</taxon>
    </lineage>
</organism>
<dbReference type="InterPro" id="IPR023393">
    <property type="entry name" value="START-like_dom_sf"/>
</dbReference>
<evidence type="ECO:0000313" key="3">
    <source>
        <dbReference type="Proteomes" id="UP000319848"/>
    </source>
</evidence>
<dbReference type="AlphaFoldDB" id="V6RWC3"/>
<keyword evidence="1" id="KW-0472">Membrane</keyword>
<evidence type="ECO:0000313" key="2">
    <source>
        <dbReference type="EMBL" id="TWI13781.1"/>
    </source>
</evidence>
<keyword evidence="1" id="KW-0812">Transmembrane</keyword>
<dbReference type="OrthoDB" id="9807923at2"/>
<dbReference type="Pfam" id="PF10604">
    <property type="entry name" value="Polyketide_cyc2"/>
    <property type="match status" value="1"/>
</dbReference>
<dbReference type="CDD" id="cd07818">
    <property type="entry name" value="SRPBCC_1"/>
    <property type="match status" value="1"/>
</dbReference>
<gene>
    <name evidence="2" type="ORF">IP98_00930</name>
</gene>